<reference evidence="3 5" key="1">
    <citation type="submission" date="2020-01" db="EMBL/GenBank/DDBJ databases">
        <authorList>
            <consortium name="DOE Joint Genome Institute"/>
            <person name="Haridas S."/>
            <person name="Albert R."/>
            <person name="Binder M."/>
            <person name="Bloem J."/>
            <person name="Labutti K."/>
            <person name="Salamov A."/>
            <person name="Andreopoulos B."/>
            <person name="Baker S.E."/>
            <person name="Barry K."/>
            <person name="Bills G."/>
            <person name="Bluhm B.H."/>
            <person name="Cannon C."/>
            <person name="Castanera R."/>
            <person name="Culley D.E."/>
            <person name="Daum C."/>
            <person name="Ezra D."/>
            <person name="Gonzalez J.B."/>
            <person name="Henrissat B."/>
            <person name="Kuo A."/>
            <person name="Liang C."/>
            <person name="Lipzen A."/>
            <person name="Lutzoni F."/>
            <person name="Magnuson J."/>
            <person name="Mondo S."/>
            <person name="Nolan M."/>
            <person name="Ohm R."/>
            <person name="Pangilinan J."/>
            <person name="Park H.-J."/>
            <person name="Ramirez L."/>
            <person name="Alfaro M."/>
            <person name="Sun H."/>
            <person name="Tritt A."/>
            <person name="Yoshinaga Y."/>
            <person name="Zwiers L.-H."/>
            <person name="Turgeon B.G."/>
            <person name="Goodwin S.B."/>
            <person name="Spatafora J.W."/>
            <person name="Crous P.W."/>
            <person name="Grigoriev I.V."/>
        </authorList>
    </citation>
    <scope>NUCLEOTIDE SEQUENCE</scope>
    <source>
        <strain evidence="3 5">CBS 781.70</strain>
    </source>
</reference>
<organism evidence="3">
    <name type="scientific">Eremomyces bilateralis CBS 781.70</name>
    <dbReference type="NCBI Taxonomy" id="1392243"/>
    <lineage>
        <taxon>Eukaryota</taxon>
        <taxon>Fungi</taxon>
        <taxon>Dikarya</taxon>
        <taxon>Ascomycota</taxon>
        <taxon>Pezizomycotina</taxon>
        <taxon>Dothideomycetes</taxon>
        <taxon>Dothideomycetes incertae sedis</taxon>
        <taxon>Eremomycetales</taxon>
        <taxon>Eremomycetaceae</taxon>
        <taxon>Eremomyces</taxon>
    </lineage>
</organism>
<dbReference type="InterPro" id="IPR036770">
    <property type="entry name" value="Ankyrin_rpt-contain_sf"/>
</dbReference>
<dbReference type="AlphaFoldDB" id="A0A6G1GEX6"/>
<accession>A0A6G1GEX6</accession>
<dbReference type="RefSeq" id="XP_033538092.1">
    <property type="nucleotide sequence ID" value="XM_033676001.1"/>
</dbReference>
<keyword evidence="1" id="KW-0040">ANK repeat</keyword>
<feature type="region of interest" description="Disordered" evidence="2">
    <location>
        <begin position="1"/>
        <end position="36"/>
    </location>
</feature>
<evidence type="ECO:0000313" key="4">
    <source>
        <dbReference type="Proteomes" id="UP000504638"/>
    </source>
</evidence>
<dbReference type="PROSITE" id="PS50088">
    <property type="entry name" value="ANK_REPEAT"/>
    <property type="match status" value="2"/>
</dbReference>
<keyword evidence="4" id="KW-1185">Reference proteome</keyword>
<evidence type="ECO:0000313" key="3">
    <source>
        <dbReference type="EMBL" id="KAF1816461.1"/>
    </source>
</evidence>
<dbReference type="SMART" id="SM00248">
    <property type="entry name" value="ANK"/>
    <property type="match status" value="3"/>
</dbReference>
<reference evidence="5" key="2">
    <citation type="submission" date="2020-04" db="EMBL/GenBank/DDBJ databases">
        <authorList>
            <consortium name="NCBI Genome Project"/>
        </authorList>
    </citation>
    <scope>NUCLEOTIDE SEQUENCE</scope>
    <source>
        <strain evidence="5">CBS 781.70</strain>
    </source>
</reference>
<dbReference type="InterPro" id="IPR002110">
    <property type="entry name" value="Ankyrin_rpt"/>
</dbReference>
<dbReference type="PANTHER" id="PTHR24149">
    <property type="entry name" value="ANKYRIN REPEAT DOMAIN-CONTAINING PROTEIN 12"/>
    <property type="match status" value="1"/>
</dbReference>
<dbReference type="PROSITE" id="PS50297">
    <property type="entry name" value="ANK_REP_REGION"/>
    <property type="match status" value="1"/>
</dbReference>
<evidence type="ECO:0000256" key="2">
    <source>
        <dbReference type="SAM" id="MobiDB-lite"/>
    </source>
</evidence>
<dbReference type="Gene3D" id="1.25.40.20">
    <property type="entry name" value="Ankyrin repeat-containing domain"/>
    <property type="match status" value="1"/>
</dbReference>
<name>A0A6G1GEX6_9PEZI</name>
<dbReference type="SUPFAM" id="SSF48403">
    <property type="entry name" value="Ankyrin repeat"/>
    <property type="match status" value="1"/>
</dbReference>
<sequence length="139" mass="15248">MRYKRSTQERSLTSPARTTAPHVKKNVDRYGTTKLGKAAEKGDLEAVKQAYEQSPDELNQPDYAGIAPLQKASLKGHAGVVAYLIKQGCRPDVQDDQGDTPLIDAVTNGELDVVRILLKHGVNPHHSNSNGQRAMDFLE</sequence>
<feature type="non-terminal residue" evidence="3">
    <location>
        <position position="139"/>
    </location>
</feature>
<evidence type="ECO:0000313" key="5">
    <source>
        <dbReference type="RefSeq" id="XP_033538092.1"/>
    </source>
</evidence>
<dbReference type="PANTHER" id="PTHR24149:SF14">
    <property type="entry name" value="ANKYRIN REPEAT DOMAIN 12"/>
    <property type="match status" value="1"/>
</dbReference>
<dbReference type="GO" id="GO:0005654">
    <property type="term" value="C:nucleoplasm"/>
    <property type="evidence" value="ECO:0007669"/>
    <property type="project" value="TreeGrafter"/>
</dbReference>
<dbReference type="Proteomes" id="UP000504638">
    <property type="component" value="Unplaced"/>
</dbReference>
<dbReference type="GeneID" id="54416571"/>
<protein>
    <submittedName>
        <fullName evidence="3 5">Ankyrin</fullName>
    </submittedName>
</protein>
<gene>
    <name evidence="3 5" type="ORF">P152DRAFT_389755</name>
</gene>
<dbReference type="Pfam" id="PF12796">
    <property type="entry name" value="Ank_2"/>
    <property type="match status" value="1"/>
</dbReference>
<dbReference type="OrthoDB" id="194358at2759"/>
<feature type="repeat" description="ANK" evidence="1">
    <location>
        <begin position="64"/>
        <end position="96"/>
    </location>
</feature>
<dbReference type="InterPro" id="IPR053210">
    <property type="entry name" value="ANKRD12"/>
</dbReference>
<proteinExistence type="predicted"/>
<dbReference type="EMBL" id="ML975150">
    <property type="protein sequence ID" value="KAF1816461.1"/>
    <property type="molecule type" value="Genomic_DNA"/>
</dbReference>
<evidence type="ECO:0000256" key="1">
    <source>
        <dbReference type="PROSITE-ProRule" id="PRU00023"/>
    </source>
</evidence>
<reference evidence="5" key="3">
    <citation type="submission" date="2025-04" db="UniProtKB">
        <authorList>
            <consortium name="RefSeq"/>
        </authorList>
    </citation>
    <scope>IDENTIFICATION</scope>
    <source>
        <strain evidence="5">CBS 781.70</strain>
    </source>
</reference>
<feature type="repeat" description="ANK" evidence="1">
    <location>
        <begin position="97"/>
        <end position="129"/>
    </location>
</feature>